<evidence type="ECO:0008006" key="3">
    <source>
        <dbReference type="Google" id="ProtNLM"/>
    </source>
</evidence>
<proteinExistence type="predicted"/>
<dbReference type="Proteomes" id="UP001150266">
    <property type="component" value="Unassembled WGS sequence"/>
</dbReference>
<accession>A0A9W9DHZ7</accession>
<evidence type="ECO:0000313" key="2">
    <source>
        <dbReference type="Proteomes" id="UP001150266"/>
    </source>
</evidence>
<protein>
    <recommendedName>
        <fullName evidence="3">BTB domain-containing protein</fullName>
    </recommendedName>
</protein>
<reference evidence="1" key="1">
    <citation type="submission" date="2022-08" db="EMBL/GenBank/DDBJ databases">
        <title>A Global Phylogenomic Analysis of the Shiitake Genus Lentinula.</title>
        <authorList>
            <consortium name="DOE Joint Genome Institute"/>
            <person name="Sierra-Patev S."/>
            <person name="Min B."/>
            <person name="Naranjo-Ortiz M."/>
            <person name="Looney B."/>
            <person name="Konkel Z."/>
            <person name="Slot J.C."/>
            <person name="Sakamoto Y."/>
            <person name="Steenwyk J.L."/>
            <person name="Rokas A."/>
            <person name="Carro J."/>
            <person name="Camarero S."/>
            <person name="Ferreira P."/>
            <person name="Molpeceres G."/>
            <person name="Ruiz-Duenas F.J."/>
            <person name="Serrano A."/>
            <person name="Henrissat B."/>
            <person name="Drula E."/>
            <person name="Hughes K.W."/>
            <person name="Mata J.L."/>
            <person name="Ishikawa N.K."/>
            <person name="Vargas-Isla R."/>
            <person name="Ushijima S."/>
            <person name="Smith C.A."/>
            <person name="Ahrendt S."/>
            <person name="Andreopoulos W."/>
            <person name="He G."/>
            <person name="Labutti K."/>
            <person name="Lipzen A."/>
            <person name="Ng V."/>
            <person name="Riley R."/>
            <person name="Sandor L."/>
            <person name="Barry K."/>
            <person name="Martinez A.T."/>
            <person name="Xiao Y."/>
            <person name="Gibbons J.G."/>
            <person name="Terashima K."/>
            <person name="Grigoriev I.V."/>
            <person name="Hibbett D.S."/>
        </authorList>
    </citation>
    <scope>NUCLEOTIDE SEQUENCE</scope>
    <source>
        <strain evidence="1">JLM2183</strain>
    </source>
</reference>
<keyword evidence="2" id="KW-1185">Reference proteome</keyword>
<organism evidence="1 2">
    <name type="scientific">Lentinula aciculospora</name>
    <dbReference type="NCBI Taxonomy" id="153920"/>
    <lineage>
        <taxon>Eukaryota</taxon>
        <taxon>Fungi</taxon>
        <taxon>Dikarya</taxon>
        <taxon>Basidiomycota</taxon>
        <taxon>Agaricomycotina</taxon>
        <taxon>Agaricomycetes</taxon>
        <taxon>Agaricomycetidae</taxon>
        <taxon>Agaricales</taxon>
        <taxon>Marasmiineae</taxon>
        <taxon>Omphalotaceae</taxon>
        <taxon>Lentinula</taxon>
    </lineage>
</organism>
<dbReference type="OrthoDB" id="3223099at2759"/>
<gene>
    <name evidence="1" type="ORF">J3R30DRAFT_3299284</name>
</gene>
<name>A0A9W9DHZ7_9AGAR</name>
<sequence length="166" mass="18859">MWLYSYSYAPREIPRFASVFSSVYIGGSRVVKLQGIETHQFDLVLSLFYPKDLLHQEPKSFNDWSDILHVAHTIDMYQIGALAISKINDLGSTVSPVDKIDLANKYGIKEWLEPSYMALVGRLDDLTLEEDKKIGRGAQLIHSCRDAVRGQLQMLIEENNVYLPAP</sequence>
<comment type="caution">
    <text evidence="1">The sequence shown here is derived from an EMBL/GenBank/DDBJ whole genome shotgun (WGS) entry which is preliminary data.</text>
</comment>
<dbReference type="EMBL" id="JAOTPV010000022">
    <property type="protein sequence ID" value="KAJ4471571.1"/>
    <property type="molecule type" value="Genomic_DNA"/>
</dbReference>
<evidence type="ECO:0000313" key="1">
    <source>
        <dbReference type="EMBL" id="KAJ4471571.1"/>
    </source>
</evidence>
<dbReference type="AlphaFoldDB" id="A0A9W9DHZ7"/>